<protein>
    <submittedName>
        <fullName evidence="2">Uncharacterized protein</fullName>
    </submittedName>
</protein>
<reference evidence="2 3" key="2">
    <citation type="journal article" date="2017" name="Genome Biol.">
        <title>New reference genome sequences of hot pepper reveal the massive evolution of plant disease-resistance genes by retroduplication.</title>
        <authorList>
            <person name="Kim S."/>
            <person name="Park J."/>
            <person name="Yeom S.I."/>
            <person name="Kim Y.M."/>
            <person name="Seo E."/>
            <person name="Kim K.T."/>
            <person name="Kim M.S."/>
            <person name="Lee J.M."/>
            <person name="Cheong K."/>
            <person name="Shin H.S."/>
            <person name="Kim S.B."/>
            <person name="Han K."/>
            <person name="Lee J."/>
            <person name="Park M."/>
            <person name="Lee H.A."/>
            <person name="Lee H.Y."/>
            <person name="Lee Y."/>
            <person name="Oh S."/>
            <person name="Lee J.H."/>
            <person name="Choi E."/>
            <person name="Choi E."/>
            <person name="Lee S.E."/>
            <person name="Jeon J."/>
            <person name="Kim H."/>
            <person name="Choi G."/>
            <person name="Song H."/>
            <person name="Lee J."/>
            <person name="Lee S.C."/>
            <person name="Kwon J.K."/>
            <person name="Lee H.Y."/>
            <person name="Koo N."/>
            <person name="Hong Y."/>
            <person name="Kim R.W."/>
            <person name="Kang W.H."/>
            <person name="Huh J.H."/>
            <person name="Kang B.C."/>
            <person name="Yang T.J."/>
            <person name="Lee Y.H."/>
            <person name="Bennetzen J.L."/>
            <person name="Choi D."/>
        </authorList>
    </citation>
    <scope>NUCLEOTIDE SEQUENCE [LARGE SCALE GENOMIC DNA]</scope>
    <source>
        <strain evidence="3">cv. CM334</strain>
    </source>
</reference>
<keyword evidence="3" id="KW-1185">Reference proteome</keyword>
<sequence length="122" mass="14062">MESEFIALDKTGEEAEWLQNFLEDIPYWSKPVAPAYPSHDKFINKKIDMFDKISLMYGSDRARGDCVELFGDINVDCNSEQRNDDIEGSSTERDVQDIVSETSLSQGNPQKKSFFEYSRYGR</sequence>
<dbReference type="Proteomes" id="UP000222542">
    <property type="component" value="Unassembled WGS sequence"/>
</dbReference>
<dbReference type="Gramene" id="PHT83761">
    <property type="protein sequence ID" value="PHT83761"/>
    <property type="gene ID" value="T459_12204"/>
</dbReference>
<dbReference type="PANTHER" id="PTHR46929">
    <property type="entry name" value="EXPRESSED PROTEIN"/>
    <property type="match status" value="1"/>
</dbReference>
<organism evidence="2 3">
    <name type="scientific">Capsicum annuum</name>
    <name type="common">Capsicum pepper</name>
    <dbReference type="NCBI Taxonomy" id="4072"/>
    <lineage>
        <taxon>Eukaryota</taxon>
        <taxon>Viridiplantae</taxon>
        <taxon>Streptophyta</taxon>
        <taxon>Embryophyta</taxon>
        <taxon>Tracheophyta</taxon>
        <taxon>Spermatophyta</taxon>
        <taxon>Magnoliopsida</taxon>
        <taxon>eudicotyledons</taxon>
        <taxon>Gunneridae</taxon>
        <taxon>Pentapetalae</taxon>
        <taxon>asterids</taxon>
        <taxon>lamiids</taxon>
        <taxon>Solanales</taxon>
        <taxon>Solanaceae</taxon>
        <taxon>Solanoideae</taxon>
        <taxon>Capsiceae</taxon>
        <taxon>Capsicum</taxon>
    </lineage>
</organism>
<feature type="compositionally biased region" description="Polar residues" evidence="1">
    <location>
        <begin position="99"/>
        <end position="110"/>
    </location>
</feature>
<accession>A0A2G2ZP84</accession>
<evidence type="ECO:0000256" key="1">
    <source>
        <dbReference type="SAM" id="MobiDB-lite"/>
    </source>
</evidence>
<feature type="region of interest" description="Disordered" evidence="1">
    <location>
        <begin position="80"/>
        <end position="110"/>
    </location>
</feature>
<dbReference type="PANTHER" id="PTHR46929:SF23">
    <property type="entry name" value="L10-INTERACTING MYB DOMAIN-CONTAINING PROTEIN-LIKE"/>
    <property type="match status" value="1"/>
</dbReference>
<reference evidence="2 3" key="1">
    <citation type="journal article" date="2014" name="Nat. Genet.">
        <title>Genome sequence of the hot pepper provides insights into the evolution of pungency in Capsicum species.</title>
        <authorList>
            <person name="Kim S."/>
            <person name="Park M."/>
            <person name="Yeom S.I."/>
            <person name="Kim Y.M."/>
            <person name="Lee J.M."/>
            <person name="Lee H.A."/>
            <person name="Seo E."/>
            <person name="Choi J."/>
            <person name="Cheong K."/>
            <person name="Kim K.T."/>
            <person name="Jung K."/>
            <person name="Lee G.W."/>
            <person name="Oh S.K."/>
            <person name="Bae C."/>
            <person name="Kim S.B."/>
            <person name="Lee H.Y."/>
            <person name="Kim S.Y."/>
            <person name="Kim M.S."/>
            <person name="Kang B.C."/>
            <person name="Jo Y.D."/>
            <person name="Yang H.B."/>
            <person name="Jeong H.J."/>
            <person name="Kang W.H."/>
            <person name="Kwon J.K."/>
            <person name="Shin C."/>
            <person name="Lim J.Y."/>
            <person name="Park J.H."/>
            <person name="Huh J.H."/>
            <person name="Kim J.S."/>
            <person name="Kim B.D."/>
            <person name="Cohen O."/>
            <person name="Paran I."/>
            <person name="Suh M.C."/>
            <person name="Lee S.B."/>
            <person name="Kim Y.K."/>
            <person name="Shin Y."/>
            <person name="Noh S.J."/>
            <person name="Park J."/>
            <person name="Seo Y.S."/>
            <person name="Kwon S.Y."/>
            <person name="Kim H.A."/>
            <person name="Park J.M."/>
            <person name="Kim H.J."/>
            <person name="Choi S.B."/>
            <person name="Bosland P.W."/>
            <person name="Reeves G."/>
            <person name="Jo S.H."/>
            <person name="Lee B.W."/>
            <person name="Cho H.T."/>
            <person name="Choi H.S."/>
            <person name="Lee M.S."/>
            <person name="Yu Y."/>
            <person name="Do Choi Y."/>
            <person name="Park B.S."/>
            <person name="van Deynze A."/>
            <person name="Ashrafi H."/>
            <person name="Hill T."/>
            <person name="Kim W.T."/>
            <person name="Pai H.S."/>
            <person name="Ahn H.K."/>
            <person name="Yeam I."/>
            <person name="Giovannoni J.J."/>
            <person name="Rose J.K."/>
            <person name="Sorensen I."/>
            <person name="Lee S.J."/>
            <person name="Kim R.W."/>
            <person name="Choi I.Y."/>
            <person name="Choi B.S."/>
            <person name="Lim J.S."/>
            <person name="Lee Y.H."/>
            <person name="Choi D."/>
        </authorList>
    </citation>
    <scope>NUCLEOTIDE SEQUENCE [LARGE SCALE GENOMIC DNA]</scope>
    <source>
        <strain evidence="3">cv. CM334</strain>
    </source>
</reference>
<feature type="compositionally biased region" description="Basic and acidic residues" evidence="1">
    <location>
        <begin position="80"/>
        <end position="96"/>
    </location>
</feature>
<proteinExistence type="predicted"/>
<comment type="caution">
    <text evidence="2">The sequence shown here is derived from an EMBL/GenBank/DDBJ whole genome shotgun (WGS) entry which is preliminary data.</text>
</comment>
<evidence type="ECO:0000313" key="3">
    <source>
        <dbReference type="Proteomes" id="UP000222542"/>
    </source>
</evidence>
<gene>
    <name evidence="2" type="ORF">T459_12204</name>
</gene>
<dbReference type="AlphaFoldDB" id="A0A2G2ZP84"/>
<evidence type="ECO:0000313" key="2">
    <source>
        <dbReference type="EMBL" id="PHT83761.1"/>
    </source>
</evidence>
<name>A0A2G2ZP84_CAPAN</name>
<dbReference type="EMBL" id="AYRZ02000004">
    <property type="protein sequence ID" value="PHT83761.1"/>
    <property type="molecule type" value="Genomic_DNA"/>
</dbReference>